<feature type="signal peptide" evidence="2">
    <location>
        <begin position="1"/>
        <end position="22"/>
    </location>
</feature>
<reference evidence="3 4" key="1">
    <citation type="submission" date="2023-11" db="EMBL/GenBank/DDBJ databases">
        <title>Paucibacter sp. nov., isolated from fresh soil in Korea.</title>
        <authorList>
            <person name="Le N.T.T."/>
        </authorList>
    </citation>
    <scope>NUCLEOTIDE SEQUENCE [LARGE SCALE GENOMIC DNA]</scope>
    <source>
        <strain evidence="3 4">R3-3</strain>
    </source>
</reference>
<evidence type="ECO:0000313" key="4">
    <source>
        <dbReference type="Proteomes" id="UP001285263"/>
    </source>
</evidence>
<evidence type="ECO:0000256" key="2">
    <source>
        <dbReference type="SAM" id="SignalP"/>
    </source>
</evidence>
<proteinExistence type="predicted"/>
<protein>
    <submittedName>
        <fullName evidence="3">STY0301 family protein</fullName>
    </submittedName>
</protein>
<organism evidence="3 4">
    <name type="scientific">Roseateles agri</name>
    <dbReference type="NCBI Taxonomy" id="3098619"/>
    <lineage>
        <taxon>Bacteria</taxon>
        <taxon>Pseudomonadati</taxon>
        <taxon>Pseudomonadota</taxon>
        <taxon>Betaproteobacteria</taxon>
        <taxon>Burkholderiales</taxon>
        <taxon>Sphaerotilaceae</taxon>
        <taxon>Roseateles</taxon>
    </lineage>
</organism>
<dbReference type="Proteomes" id="UP001285263">
    <property type="component" value="Unassembled WGS sequence"/>
</dbReference>
<comment type="caution">
    <text evidence="3">The sequence shown here is derived from an EMBL/GenBank/DDBJ whole genome shotgun (WGS) entry which is preliminary data.</text>
</comment>
<feature type="chain" id="PRO_5047534395" evidence="2">
    <location>
        <begin position="23"/>
        <end position="129"/>
    </location>
</feature>
<sequence length="129" mass="13766">MATTSSWLTSLALSALCSIAQAGEAACPSEKGGERLASASVFDGPPSEHADLVPDRHRQTKDGSRSEWDVAYVFEAGRQLYVECRYRGNTEPVVIEPPPATTLCTFVTRHRGRSSLGCASPGAGQKQRG</sequence>
<dbReference type="RefSeq" id="WP_320421173.1">
    <property type="nucleotide sequence ID" value="NZ_JAXCLA010000001.1"/>
</dbReference>
<accession>A0ABU5DDR4</accession>
<dbReference type="EMBL" id="JAXCLA010000001">
    <property type="protein sequence ID" value="MDY0743307.1"/>
    <property type="molecule type" value="Genomic_DNA"/>
</dbReference>
<dbReference type="InterPro" id="IPR049973">
    <property type="entry name" value="STY0301-like"/>
</dbReference>
<feature type="compositionally biased region" description="Basic and acidic residues" evidence="1">
    <location>
        <begin position="46"/>
        <end position="65"/>
    </location>
</feature>
<evidence type="ECO:0000313" key="3">
    <source>
        <dbReference type="EMBL" id="MDY0743307.1"/>
    </source>
</evidence>
<keyword evidence="2" id="KW-0732">Signal</keyword>
<dbReference type="NCBIfam" id="NF042415">
    <property type="entry name" value="STY0301_fam"/>
    <property type="match status" value="1"/>
</dbReference>
<name>A0ABU5DDR4_9BURK</name>
<keyword evidence="4" id="KW-1185">Reference proteome</keyword>
<feature type="region of interest" description="Disordered" evidence="1">
    <location>
        <begin position="30"/>
        <end position="65"/>
    </location>
</feature>
<evidence type="ECO:0000256" key="1">
    <source>
        <dbReference type="SAM" id="MobiDB-lite"/>
    </source>
</evidence>
<gene>
    <name evidence="3" type="ORF">SNE35_02260</name>
</gene>